<feature type="signal peptide" evidence="1">
    <location>
        <begin position="1"/>
        <end position="25"/>
    </location>
</feature>
<dbReference type="EMBL" id="JBHSWD010000001">
    <property type="protein sequence ID" value="MFC6592511.1"/>
    <property type="molecule type" value="Genomic_DNA"/>
</dbReference>
<keyword evidence="1" id="KW-0732">Signal</keyword>
<name>A0ABW1YDY1_9DEIO</name>
<reference evidence="3" key="1">
    <citation type="journal article" date="2019" name="Int. J. Syst. Evol. Microbiol.">
        <title>The Global Catalogue of Microorganisms (GCM) 10K type strain sequencing project: providing services to taxonomists for standard genome sequencing and annotation.</title>
        <authorList>
            <consortium name="The Broad Institute Genomics Platform"/>
            <consortium name="The Broad Institute Genome Sequencing Center for Infectious Disease"/>
            <person name="Wu L."/>
            <person name="Ma J."/>
        </authorList>
    </citation>
    <scope>NUCLEOTIDE SEQUENCE [LARGE SCALE GENOMIC DNA]</scope>
    <source>
        <strain evidence="3">CGMCC 1.15772</strain>
    </source>
</reference>
<feature type="chain" id="PRO_5046086140" description="Bacterial surface antigen (D15) domain-containing protein" evidence="1">
    <location>
        <begin position="26"/>
        <end position="326"/>
    </location>
</feature>
<keyword evidence="3" id="KW-1185">Reference proteome</keyword>
<dbReference type="RefSeq" id="WP_380083539.1">
    <property type="nucleotide sequence ID" value="NZ_JBHSWD010000001.1"/>
</dbReference>
<evidence type="ECO:0000313" key="2">
    <source>
        <dbReference type="EMBL" id="MFC6592511.1"/>
    </source>
</evidence>
<proteinExistence type="predicted"/>
<evidence type="ECO:0008006" key="4">
    <source>
        <dbReference type="Google" id="ProtNLM"/>
    </source>
</evidence>
<protein>
    <recommendedName>
        <fullName evidence="4">Bacterial surface antigen (D15) domain-containing protein</fullName>
    </recommendedName>
</protein>
<evidence type="ECO:0000313" key="3">
    <source>
        <dbReference type="Proteomes" id="UP001596297"/>
    </source>
</evidence>
<comment type="caution">
    <text evidence="2">The sequence shown here is derived from an EMBL/GenBank/DDBJ whole genome shotgun (WGS) entry which is preliminary data.</text>
</comment>
<sequence length="326" mass="35326">MTRLSLFSLARGAALLALLSPAAQAQAPAPSSPFGVQFPPDYLGRLGGTEPVASSESGFGVRNFPLPFSVPVSISLVKKPNYWETSLNSRVDDTTYGIGIYDNGLNAKEGLFKVVADHDPWEGWQYGAMYQNQGALSRVNLGYAALFDDRQLRLLGNVGLGAQGDLLTPYGQLQATRTFSVAKDNYNLRTSLTGRVFAYPVAGKAQGSLDTEFGATVRPVPQLNLSATHLERFVVGEAALSAQGFSRYQESNLDATYRLPTSEAPLEFGALRSRLTQYWTSEETALRGDLLFKAEGLPSLIGPTVGYRWSKNAEGAWLFGITSLPR</sequence>
<evidence type="ECO:0000256" key="1">
    <source>
        <dbReference type="SAM" id="SignalP"/>
    </source>
</evidence>
<gene>
    <name evidence="2" type="ORF">ACFP81_11240</name>
</gene>
<dbReference type="Proteomes" id="UP001596297">
    <property type="component" value="Unassembled WGS sequence"/>
</dbReference>
<organism evidence="2 3">
    <name type="scientific">Deinococcus lacus</name>
    <dbReference type="NCBI Taxonomy" id="392561"/>
    <lineage>
        <taxon>Bacteria</taxon>
        <taxon>Thermotogati</taxon>
        <taxon>Deinococcota</taxon>
        <taxon>Deinococci</taxon>
        <taxon>Deinococcales</taxon>
        <taxon>Deinococcaceae</taxon>
        <taxon>Deinococcus</taxon>
    </lineage>
</organism>
<accession>A0ABW1YDY1</accession>